<evidence type="ECO:0000256" key="3">
    <source>
        <dbReference type="ARBA" id="ARBA00022741"/>
    </source>
</evidence>
<dbReference type="InterPro" id="IPR052156">
    <property type="entry name" value="BCAA_Transport_ATP-bd_LivF"/>
</dbReference>
<dbReference type="GO" id="GO:0005524">
    <property type="term" value="F:ATP binding"/>
    <property type="evidence" value="ECO:0007669"/>
    <property type="project" value="UniProtKB-KW"/>
</dbReference>
<dbReference type="AlphaFoldDB" id="A0A0A2WUR7"/>
<dbReference type="Proteomes" id="UP000030364">
    <property type="component" value="Unassembled WGS sequence"/>
</dbReference>
<dbReference type="EMBL" id="JPSL02000040">
    <property type="protein sequence ID" value="KGQ22517.2"/>
    <property type="molecule type" value="Genomic_DNA"/>
</dbReference>
<evidence type="ECO:0000256" key="5">
    <source>
        <dbReference type="ARBA" id="ARBA00022970"/>
    </source>
</evidence>
<dbReference type="InterPro" id="IPR003593">
    <property type="entry name" value="AAA+_ATPase"/>
</dbReference>
<dbReference type="GO" id="GO:0015807">
    <property type="term" value="P:L-amino acid transport"/>
    <property type="evidence" value="ECO:0007669"/>
    <property type="project" value="TreeGrafter"/>
</dbReference>
<evidence type="ECO:0000259" key="6">
    <source>
        <dbReference type="PROSITE" id="PS50893"/>
    </source>
</evidence>
<dbReference type="SUPFAM" id="SSF52540">
    <property type="entry name" value="P-loop containing nucleoside triphosphate hydrolases"/>
    <property type="match status" value="2"/>
</dbReference>
<evidence type="ECO:0000313" key="7">
    <source>
        <dbReference type="EMBL" id="KGQ22517.2"/>
    </source>
</evidence>
<dbReference type="GO" id="GO:0015658">
    <property type="term" value="F:branched-chain amino acid transmembrane transporter activity"/>
    <property type="evidence" value="ECO:0007669"/>
    <property type="project" value="TreeGrafter"/>
</dbReference>
<dbReference type="InterPro" id="IPR032823">
    <property type="entry name" value="BCA_ABC_TP_C"/>
</dbReference>
<dbReference type="PROSITE" id="PS50893">
    <property type="entry name" value="ABC_TRANSPORTER_2"/>
    <property type="match status" value="2"/>
</dbReference>
<dbReference type="PROSITE" id="PS00211">
    <property type="entry name" value="ABC_TRANSPORTER_1"/>
    <property type="match status" value="1"/>
</dbReference>
<dbReference type="CDD" id="cd03219">
    <property type="entry name" value="ABC_Mj1267_LivG_branched"/>
    <property type="match status" value="1"/>
</dbReference>
<feature type="domain" description="ABC transporter" evidence="6">
    <location>
        <begin position="262"/>
        <end position="484"/>
    </location>
</feature>
<dbReference type="PANTHER" id="PTHR43820">
    <property type="entry name" value="HIGH-AFFINITY BRANCHED-CHAIN AMINO ACID TRANSPORT ATP-BINDING PROTEIN LIVF"/>
    <property type="match status" value="1"/>
</dbReference>
<dbReference type="GO" id="GO:0016887">
    <property type="term" value="F:ATP hydrolysis activity"/>
    <property type="evidence" value="ECO:0007669"/>
    <property type="project" value="InterPro"/>
</dbReference>
<evidence type="ECO:0000256" key="4">
    <source>
        <dbReference type="ARBA" id="ARBA00022840"/>
    </source>
</evidence>
<keyword evidence="4" id="KW-0067">ATP-binding</keyword>
<dbReference type="PANTHER" id="PTHR43820:SF4">
    <property type="entry name" value="HIGH-AFFINITY BRANCHED-CHAIN AMINO ACID TRANSPORT ATP-BINDING PROTEIN LIVF"/>
    <property type="match status" value="1"/>
</dbReference>
<dbReference type="OrthoDB" id="9766104at2"/>
<organism evidence="7 8">
    <name type="scientific">Thermus filiformis</name>
    <dbReference type="NCBI Taxonomy" id="276"/>
    <lineage>
        <taxon>Bacteria</taxon>
        <taxon>Thermotogati</taxon>
        <taxon>Deinococcota</taxon>
        <taxon>Deinococci</taxon>
        <taxon>Thermales</taxon>
        <taxon>Thermaceae</taxon>
        <taxon>Thermus</taxon>
    </lineage>
</organism>
<comment type="similarity">
    <text evidence="1">Belongs to the ABC transporter superfamily.</text>
</comment>
<evidence type="ECO:0000256" key="1">
    <source>
        <dbReference type="ARBA" id="ARBA00005417"/>
    </source>
</evidence>
<accession>A0A0A2WUR7</accession>
<dbReference type="CDD" id="cd03224">
    <property type="entry name" value="ABC_TM1139_LivF_branched"/>
    <property type="match status" value="1"/>
</dbReference>
<keyword evidence="3" id="KW-0547">Nucleotide-binding</keyword>
<gene>
    <name evidence="7" type="ORF">THFILI_11785</name>
</gene>
<dbReference type="Gene3D" id="3.40.50.300">
    <property type="entry name" value="P-loop containing nucleotide triphosphate hydrolases"/>
    <property type="match status" value="2"/>
</dbReference>
<sequence length="485" mass="53953">MPVLQVKGVYKSFGGLLALAGVSLAVERGERRSLVGPNGAGKSTFFRVIGGEHRPDRGEVFLFDQRVTGWPPHRLARLGMARTFQTSSLFPEKTVLEHVILALLVRDRLRRRFWPTPLHHLEAEAREVLARLGLEGREGVEVRFLSYGEQRQVELAMALAQVPLLLLLDEPLAGLSEEERHRIREILKGLPRDMTILLIEHDLDFAYAFADRVTVLHQGQVLAEGLPGEVRRDPRVVEVYVGGSEPPSRRFEEEDQRGEVVLQVRDLRAGYGQGEVLRGVSLEVREGEVVALLGRNGMGKTTLFHALMGLLPSTGEVRLRGNPLPEGALARARAGLALVPQGRQVIPGLLVEEELLLSQRPGRWTLEKVYGLFPRLKERRHAPSTVLSGGEQQMLAIARALLRNPAVLLLDEPTEGLSPLLVKHVGEVLLELARQGETILLAEQNAAFALGLARRVYFLEQGRIVDCLEAHRLRDNPELLRARLG</sequence>
<comment type="caution">
    <text evidence="7">The sequence shown here is derived from an EMBL/GenBank/DDBJ whole genome shotgun (WGS) entry which is preliminary data.</text>
</comment>
<dbReference type="STRING" id="276.THFILI_11785"/>
<dbReference type="SMART" id="SM00382">
    <property type="entry name" value="AAA"/>
    <property type="match status" value="2"/>
</dbReference>
<evidence type="ECO:0000313" key="8">
    <source>
        <dbReference type="Proteomes" id="UP000030364"/>
    </source>
</evidence>
<protein>
    <submittedName>
        <fullName evidence="7">ABC transporter</fullName>
    </submittedName>
</protein>
<reference evidence="7 8" key="1">
    <citation type="journal article" date="2015" name="Genome Announc.">
        <title>Draft Genome Sequence of the Thermophile Thermus filiformis ATCC 43280, Producer of Carotenoid-(Di)glucoside-Branched Fatty Acid (Di)esters and Source of Hyperthermostable Enzymes of Biotechnological Interest.</title>
        <authorList>
            <person name="Mandelli F."/>
            <person name="Oliveira Ramires B."/>
            <person name="Couger M.B."/>
            <person name="Paixao D.A."/>
            <person name="Camilo C.M."/>
            <person name="Polikarpov I."/>
            <person name="Prade R."/>
            <person name="Riano-Pachon D.M."/>
            <person name="Squina F.M."/>
        </authorList>
    </citation>
    <scope>NUCLEOTIDE SEQUENCE [LARGE SCALE GENOMIC DNA]</scope>
    <source>
        <strain evidence="7 8">ATCC 43280</strain>
    </source>
</reference>
<evidence type="ECO:0000256" key="2">
    <source>
        <dbReference type="ARBA" id="ARBA00022448"/>
    </source>
</evidence>
<keyword evidence="2" id="KW-0813">Transport</keyword>
<dbReference type="InterPro" id="IPR003439">
    <property type="entry name" value="ABC_transporter-like_ATP-bd"/>
</dbReference>
<feature type="domain" description="ABC transporter" evidence="6">
    <location>
        <begin position="4"/>
        <end position="243"/>
    </location>
</feature>
<dbReference type="Pfam" id="PF00005">
    <property type="entry name" value="ABC_tran"/>
    <property type="match status" value="2"/>
</dbReference>
<dbReference type="InterPro" id="IPR027417">
    <property type="entry name" value="P-loop_NTPase"/>
</dbReference>
<dbReference type="Pfam" id="PF12399">
    <property type="entry name" value="BCA_ABC_TP_C"/>
    <property type="match status" value="1"/>
</dbReference>
<name>A0A0A2WUR7_THEFI</name>
<keyword evidence="5" id="KW-0029">Amino-acid transport</keyword>
<keyword evidence="8" id="KW-1185">Reference proteome</keyword>
<proteinExistence type="inferred from homology"/>
<dbReference type="InterPro" id="IPR017871">
    <property type="entry name" value="ABC_transporter-like_CS"/>
</dbReference>